<dbReference type="Proteomes" id="UP000031668">
    <property type="component" value="Unassembled WGS sequence"/>
</dbReference>
<comment type="caution">
    <text evidence="1">The sequence shown here is derived from an EMBL/GenBank/DDBJ whole genome shotgun (WGS) entry which is preliminary data.</text>
</comment>
<sequence length="112" mass="12745">MSSPLPDSLYSIFQHIHESFGPISRDVIRSLNFIGALDKKTQTLDDRIGNAVKNDGSTFPSLTGRLEDICSQKVSLQREKCNTINICIKMVCVRVISSRNTMRKLMILFHRF</sequence>
<keyword evidence="2" id="KW-1185">Reference proteome</keyword>
<accession>A0A0C2IYQ7</accession>
<evidence type="ECO:0000313" key="2">
    <source>
        <dbReference type="Proteomes" id="UP000031668"/>
    </source>
</evidence>
<protein>
    <submittedName>
        <fullName evidence="1">Uncharacterized protein</fullName>
    </submittedName>
</protein>
<dbReference type="EMBL" id="JWZT01005168">
    <property type="protein sequence ID" value="KII61967.1"/>
    <property type="molecule type" value="Genomic_DNA"/>
</dbReference>
<dbReference type="AlphaFoldDB" id="A0A0C2IYQ7"/>
<proteinExistence type="predicted"/>
<organism evidence="1 2">
    <name type="scientific">Thelohanellus kitauei</name>
    <name type="common">Myxosporean</name>
    <dbReference type="NCBI Taxonomy" id="669202"/>
    <lineage>
        <taxon>Eukaryota</taxon>
        <taxon>Metazoa</taxon>
        <taxon>Cnidaria</taxon>
        <taxon>Myxozoa</taxon>
        <taxon>Myxosporea</taxon>
        <taxon>Bivalvulida</taxon>
        <taxon>Platysporina</taxon>
        <taxon>Myxobolidae</taxon>
        <taxon>Thelohanellus</taxon>
    </lineage>
</organism>
<name>A0A0C2IYQ7_THEKT</name>
<reference evidence="1 2" key="1">
    <citation type="journal article" date="2014" name="Genome Biol. Evol.">
        <title>The genome of the myxosporean Thelohanellus kitauei shows adaptations to nutrient acquisition within its fish host.</title>
        <authorList>
            <person name="Yang Y."/>
            <person name="Xiong J."/>
            <person name="Zhou Z."/>
            <person name="Huo F."/>
            <person name="Miao W."/>
            <person name="Ran C."/>
            <person name="Liu Y."/>
            <person name="Zhang J."/>
            <person name="Feng J."/>
            <person name="Wang M."/>
            <person name="Wang M."/>
            <person name="Wang L."/>
            <person name="Yao B."/>
        </authorList>
    </citation>
    <scope>NUCLEOTIDE SEQUENCE [LARGE SCALE GENOMIC DNA]</scope>
    <source>
        <strain evidence="1">Wuqing</strain>
    </source>
</reference>
<gene>
    <name evidence="1" type="ORF">RF11_07754</name>
</gene>
<evidence type="ECO:0000313" key="1">
    <source>
        <dbReference type="EMBL" id="KII61967.1"/>
    </source>
</evidence>